<evidence type="ECO:0000256" key="6">
    <source>
        <dbReference type="ARBA" id="ARBA00022737"/>
    </source>
</evidence>
<dbReference type="Proteomes" id="UP000694888">
    <property type="component" value="Unplaced"/>
</dbReference>
<dbReference type="InterPro" id="IPR002110">
    <property type="entry name" value="Ankyrin_rpt"/>
</dbReference>
<dbReference type="InterPro" id="IPR041540">
    <property type="entry name" value="VATC"/>
</dbReference>
<evidence type="ECO:0000256" key="12">
    <source>
        <dbReference type="ARBA" id="ARBA00023054"/>
    </source>
</evidence>
<reference evidence="18" key="1">
    <citation type="submission" date="2025-08" db="UniProtKB">
        <authorList>
            <consortium name="RefSeq"/>
        </authorList>
    </citation>
    <scope>IDENTIFICATION</scope>
</reference>
<dbReference type="Gene3D" id="1.25.40.20">
    <property type="entry name" value="Ankyrin repeat-containing domain"/>
    <property type="match status" value="1"/>
</dbReference>
<keyword evidence="17" id="KW-1185">Reference proteome</keyword>
<feature type="domain" description="VLRF1" evidence="16">
    <location>
        <begin position="211"/>
        <end position="352"/>
    </location>
</feature>
<feature type="repeat" description="ANK" evidence="13">
    <location>
        <begin position="608"/>
        <end position="640"/>
    </location>
</feature>
<evidence type="ECO:0000256" key="1">
    <source>
        <dbReference type="ARBA" id="ARBA00004496"/>
    </source>
</evidence>
<dbReference type="PROSITE" id="PS00028">
    <property type="entry name" value="ZINC_FINGER_C2H2_1"/>
    <property type="match status" value="1"/>
</dbReference>
<evidence type="ECO:0000313" key="17">
    <source>
        <dbReference type="Proteomes" id="UP000694888"/>
    </source>
</evidence>
<dbReference type="PROSITE" id="PS50088">
    <property type="entry name" value="ANK_REPEAT"/>
    <property type="match status" value="1"/>
</dbReference>
<evidence type="ECO:0000256" key="10">
    <source>
        <dbReference type="ARBA" id="ARBA00022833"/>
    </source>
</evidence>
<keyword evidence="10" id="KW-0862">Zinc</keyword>
<sequence length="795" mass="88784">MEGSKSSPKRGTRSLTAHYSACLLHDAAIEEKLQGLTIASCNSGQGERNEHPGEPVTGGDQVPFLPEKLVVPDVMSCNCCKVSFTDREDQLSHYKSDWHRYNLHRRLTGQPFVTEDTFEEIAGDVSSISGSDEDDDDADAVLRETTNVIPHQDSGMDLTSSPIVNERKFHKIFFKNALGERISVYRCLLHHKKDPVTDPTELVKTVTKLPKQTKWIILMVSAGHFAGAVFHGKQVIEHKTFHRYTVRAKRGTAQSSRDKQGNAPKSAGARLRRYNEAALSQEIQELMSSWSEHLASCHLIFVRIPTNNRAMFYGGKNPILKKEDQRIRIIPFATRRPTFSEAKRVHQMLASVECYGQDADLGGIVPMSPPRFYSAESGQLEVREPREPKPKAKAPKPEPEKADRQESLSSSQHAVEPEEGSSSDADPDIVTDAQLVEHMQTVDFSHLRQFECTSKKKRGKKKKGVTKDNNAEAESAVLDEDRMKWRNRLFTACKTGDVDALLSALTAMKDSQTLKEKLTDSSPESCVTFEQQSLSDTSSTILSQGLQSSNSTSIASVEDSKNVENVDGETSLHPDKDATSPRDDGSSFDATQNSDITTDMLNSPVGDSKMTFLHLAAREGHAEIITTLLTSGADPTIKDGSGKLPYNVGETEVRNAFRRFMAAFPTRYDYAKAQVPSPLTPEMENEKKIKMAEKRKQKKKAAAERNKEKKAVEAQTRAENQEKERYLALSDREKRALAAERRILHQRNEQGKDRPVLSRCYQCGADITGKIPFEYSDYQFCTTKCLREHRGKAAS</sequence>
<feature type="compositionally biased region" description="Acidic residues" evidence="15">
    <location>
        <begin position="417"/>
        <end position="427"/>
    </location>
</feature>
<keyword evidence="3 14" id="KW-0963">Cytoplasm</keyword>
<keyword evidence="12" id="KW-0175">Coiled coil</keyword>
<keyword evidence="7 14" id="KW-0255">Endonuclease</keyword>
<dbReference type="InterPro" id="IPR036770">
    <property type="entry name" value="Ankyrin_rpt-contain_sf"/>
</dbReference>
<evidence type="ECO:0000256" key="9">
    <source>
        <dbReference type="ARBA" id="ARBA00022801"/>
    </source>
</evidence>
<evidence type="ECO:0000313" key="18">
    <source>
        <dbReference type="RefSeq" id="XP_005091111.1"/>
    </source>
</evidence>
<evidence type="ECO:0000256" key="15">
    <source>
        <dbReference type="SAM" id="MobiDB-lite"/>
    </source>
</evidence>
<keyword evidence="5" id="KW-0479">Metal-binding</keyword>
<evidence type="ECO:0000256" key="3">
    <source>
        <dbReference type="ARBA" id="ARBA00022490"/>
    </source>
</evidence>
<dbReference type="RefSeq" id="XP_005091111.1">
    <property type="nucleotide sequence ID" value="XM_005091054.3"/>
</dbReference>
<comment type="domain">
    <text evidence="14">The VLRF1 domain mediates binding to the 60S ribosomal subunit.</text>
</comment>
<comment type="subcellular location">
    <subcellularLocation>
        <location evidence="1">Cytoplasm</location>
    </subcellularLocation>
</comment>
<evidence type="ECO:0000256" key="4">
    <source>
        <dbReference type="ARBA" id="ARBA00022722"/>
    </source>
</evidence>
<feature type="region of interest" description="Disordered" evidence="15">
    <location>
        <begin position="538"/>
        <end position="604"/>
    </location>
</feature>
<dbReference type="SUPFAM" id="SSF57667">
    <property type="entry name" value="beta-beta-alpha zinc fingers"/>
    <property type="match status" value="1"/>
</dbReference>
<evidence type="ECO:0000256" key="8">
    <source>
        <dbReference type="ARBA" id="ARBA00022771"/>
    </source>
</evidence>
<dbReference type="InterPro" id="IPR013087">
    <property type="entry name" value="Znf_C2H2_type"/>
</dbReference>
<dbReference type="Pfam" id="PF18826">
    <property type="entry name" value="bVLRF1"/>
    <property type="match status" value="1"/>
</dbReference>
<dbReference type="InterPro" id="IPR047139">
    <property type="entry name" value="ANKZ1/VMS1"/>
</dbReference>
<dbReference type="PANTHER" id="PTHR16036:SF2">
    <property type="entry name" value="TRNA ENDONUCLEASE ANKZF1"/>
    <property type="match status" value="1"/>
</dbReference>
<protein>
    <submittedName>
        <fullName evidence="18">Ankyrin repeat and zinc finger domain-containing protein 1</fullName>
    </submittedName>
</protein>
<dbReference type="SUPFAM" id="SSF48403">
    <property type="entry name" value="Ankyrin repeat"/>
    <property type="match status" value="1"/>
</dbReference>
<evidence type="ECO:0000256" key="5">
    <source>
        <dbReference type="ARBA" id="ARBA00022723"/>
    </source>
</evidence>
<dbReference type="Pfam" id="PF18716">
    <property type="entry name" value="VATC"/>
    <property type="match status" value="1"/>
</dbReference>
<evidence type="ECO:0000256" key="13">
    <source>
        <dbReference type="PROSITE-ProRule" id="PRU00023"/>
    </source>
</evidence>
<feature type="compositionally biased region" description="Basic and acidic residues" evidence="15">
    <location>
        <begin position="381"/>
        <end position="406"/>
    </location>
</feature>
<evidence type="ECO:0000256" key="2">
    <source>
        <dbReference type="ARBA" id="ARBA00009262"/>
    </source>
</evidence>
<organism evidence="17 18">
    <name type="scientific">Aplysia californica</name>
    <name type="common">California sea hare</name>
    <dbReference type="NCBI Taxonomy" id="6500"/>
    <lineage>
        <taxon>Eukaryota</taxon>
        <taxon>Metazoa</taxon>
        <taxon>Spiralia</taxon>
        <taxon>Lophotrochozoa</taxon>
        <taxon>Mollusca</taxon>
        <taxon>Gastropoda</taxon>
        <taxon>Heterobranchia</taxon>
        <taxon>Euthyneura</taxon>
        <taxon>Tectipleura</taxon>
        <taxon>Aplysiida</taxon>
        <taxon>Aplysioidea</taxon>
        <taxon>Aplysiidae</taxon>
        <taxon>Aplysia</taxon>
    </lineage>
</organism>
<keyword evidence="4 14" id="KW-0540">Nuclease</keyword>
<accession>A0ABM0JDD5</accession>
<dbReference type="InterPro" id="IPR041175">
    <property type="entry name" value="VLRF1/Vms1"/>
</dbReference>
<feature type="region of interest" description="Disordered" evidence="15">
    <location>
        <begin position="377"/>
        <end position="427"/>
    </location>
</feature>
<evidence type="ECO:0000259" key="16">
    <source>
        <dbReference type="PROSITE" id="PS52044"/>
    </source>
</evidence>
<keyword evidence="9 14" id="KW-0378">Hydrolase</keyword>
<feature type="compositionally biased region" description="Polar residues" evidence="15">
    <location>
        <begin position="588"/>
        <end position="601"/>
    </location>
</feature>
<keyword evidence="6" id="KW-0677">Repeat</keyword>
<dbReference type="PANTHER" id="PTHR16036">
    <property type="entry name" value="ANKYRIN REPEAT AND ZINC FINGER DOMAIN-CONTAINING PROTEIN 1"/>
    <property type="match status" value="1"/>
</dbReference>
<evidence type="ECO:0000256" key="7">
    <source>
        <dbReference type="ARBA" id="ARBA00022759"/>
    </source>
</evidence>
<dbReference type="InterPro" id="IPR036236">
    <property type="entry name" value="Znf_C2H2_sf"/>
</dbReference>
<feature type="compositionally biased region" description="Basic and acidic residues" evidence="15">
    <location>
        <begin position="558"/>
        <end position="585"/>
    </location>
</feature>
<feature type="region of interest" description="Disordered" evidence="15">
    <location>
        <begin position="247"/>
        <end position="268"/>
    </location>
</feature>
<proteinExistence type="inferred from homology"/>
<dbReference type="Pfam" id="PF00023">
    <property type="entry name" value="Ank"/>
    <property type="match status" value="1"/>
</dbReference>
<feature type="compositionally biased region" description="Polar residues" evidence="15">
    <location>
        <begin position="538"/>
        <end position="555"/>
    </location>
</feature>
<dbReference type="PROSITE" id="PS50297">
    <property type="entry name" value="ANK_REP_REGION"/>
    <property type="match status" value="1"/>
</dbReference>
<feature type="active site" evidence="14">
    <location>
        <position position="254"/>
    </location>
</feature>
<dbReference type="SMART" id="SM00248">
    <property type="entry name" value="ANK"/>
    <property type="match status" value="2"/>
</dbReference>
<dbReference type="PROSITE" id="PS52044">
    <property type="entry name" value="VLRF1"/>
    <property type="match status" value="1"/>
</dbReference>
<feature type="region of interest" description="Disordered" evidence="15">
    <location>
        <begin position="697"/>
        <end position="719"/>
    </location>
</feature>
<comment type="similarity">
    <text evidence="2 14">Belongs to the ANKZF1/VMS1 family.</text>
</comment>
<evidence type="ECO:0000256" key="14">
    <source>
        <dbReference type="PROSITE-ProRule" id="PRU01389"/>
    </source>
</evidence>
<keyword evidence="8" id="KW-0863">Zinc-finger</keyword>
<evidence type="ECO:0000256" key="11">
    <source>
        <dbReference type="ARBA" id="ARBA00023043"/>
    </source>
</evidence>
<dbReference type="GeneID" id="101854545"/>
<name>A0ABM0JDD5_APLCA</name>
<feature type="compositionally biased region" description="Basic and acidic residues" evidence="15">
    <location>
        <begin position="701"/>
        <end position="712"/>
    </location>
</feature>
<gene>
    <name evidence="18" type="primary">LOC101854545</name>
</gene>
<keyword evidence="11 13" id="KW-0040">ANK repeat</keyword>